<feature type="transmembrane region" description="Helical" evidence="5">
    <location>
        <begin position="765"/>
        <end position="786"/>
    </location>
</feature>
<feature type="transmembrane region" description="Helical" evidence="5">
    <location>
        <begin position="1038"/>
        <end position="1060"/>
    </location>
</feature>
<accession>A0A1R2BWJ5</accession>
<dbReference type="SUPFAM" id="SSF53822">
    <property type="entry name" value="Periplasmic binding protein-like I"/>
    <property type="match status" value="1"/>
</dbReference>
<feature type="transmembrane region" description="Helical" evidence="5">
    <location>
        <begin position="899"/>
        <end position="923"/>
    </location>
</feature>
<keyword evidence="6" id="KW-0732">Signal</keyword>
<feature type="chain" id="PRO_5012006104" description="Receptor ligand binding region domain-containing protein" evidence="6">
    <location>
        <begin position="16"/>
        <end position="1147"/>
    </location>
</feature>
<feature type="domain" description="Receptor ligand binding region" evidence="7">
    <location>
        <begin position="440"/>
        <end position="700"/>
    </location>
</feature>
<feature type="transmembrane region" description="Helical" evidence="5">
    <location>
        <begin position="855"/>
        <end position="879"/>
    </location>
</feature>
<feature type="transmembrane region" description="Helical" evidence="5">
    <location>
        <begin position="989"/>
        <end position="1006"/>
    </location>
</feature>
<dbReference type="Proteomes" id="UP000187209">
    <property type="component" value="Unassembled WGS sequence"/>
</dbReference>
<feature type="transmembrane region" description="Helical" evidence="5">
    <location>
        <begin position="1013"/>
        <end position="1032"/>
    </location>
</feature>
<name>A0A1R2BWJ5_9CILI</name>
<feature type="transmembrane region" description="Helical" evidence="5">
    <location>
        <begin position="806"/>
        <end position="823"/>
    </location>
</feature>
<keyword evidence="2 5" id="KW-0812">Transmembrane</keyword>
<feature type="signal peptide" evidence="6">
    <location>
        <begin position="1"/>
        <end position="15"/>
    </location>
</feature>
<evidence type="ECO:0000313" key="9">
    <source>
        <dbReference type="Proteomes" id="UP000187209"/>
    </source>
</evidence>
<proteinExistence type="predicted"/>
<dbReference type="OrthoDB" id="5984008at2759"/>
<comment type="subcellular location">
    <subcellularLocation>
        <location evidence="1">Membrane</location>
    </subcellularLocation>
</comment>
<keyword evidence="9" id="KW-1185">Reference proteome</keyword>
<feature type="transmembrane region" description="Helical" evidence="5">
    <location>
        <begin position="951"/>
        <end position="969"/>
    </location>
</feature>
<keyword evidence="3 5" id="KW-1133">Transmembrane helix</keyword>
<dbReference type="InterPro" id="IPR001828">
    <property type="entry name" value="ANF_lig-bd_rcpt"/>
</dbReference>
<dbReference type="GO" id="GO:0016020">
    <property type="term" value="C:membrane"/>
    <property type="evidence" value="ECO:0007669"/>
    <property type="project" value="UniProtKB-SubCell"/>
</dbReference>
<dbReference type="InterPro" id="IPR028082">
    <property type="entry name" value="Peripla_BP_I"/>
</dbReference>
<evidence type="ECO:0000256" key="5">
    <source>
        <dbReference type="SAM" id="Phobius"/>
    </source>
</evidence>
<comment type="caution">
    <text evidence="8">The sequence shown here is derived from an EMBL/GenBank/DDBJ whole genome shotgun (WGS) entry which is preliminary data.</text>
</comment>
<keyword evidence="4 5" id="KW-0472">Membrane</keyword>
<organism evidence="8 9">
    <name type="scientific">Stentor coeruleus</name>
    <dbReference type="NCBI Taxonomy" id="5963"/>
    <lineage>
        <taxon>Eukaryota</taxon>
        <taxon>Sar</taxon>
        <taxon>Alveolata</taxon>
        <taxon>Ciliophora</taxon>
        <taxon>Postciliodesmatophora</taxon>
        <taxon>Heterotrichea</taxon>
        <taxon>Heterotrichida</taxon>
        <taxon>Stentoridae</taxon>
        <taxon>Stentor</taxon>
    </lineage>
</organism>
<dbReference type="EMBL" id="MPUH01000394">
    <property type="protein sequence ID" value="OMJ81106.1"/>
    <property type="molecule type" value="Genomic_DNA"/>
</dbReference>
<evidence type="ECO:0000256" key="4">
    <source>
        <dbReference type="ARBA" id="ARBA00023136"/>
    </source>
</evidence>
<feature type="transmembrane region" description="Helical" evidence="5">
    <location>
        <begin position="1067"/>
        <end position="1089"/>
    </location>
</feature>
<evidence type="ECO:0000256" key="6">
    <source>
        <dbReference type="SAM" id="SignalP"/>
    </source>
</evidence>
<protein>
    <recommendedName>
        <fullName evidence="7">Receptor ligand binding region domain-containing protein</fullName>
    </recommendedName>
</protein>
<evidence type="ECO:0000313" key="8">
    <source>
        <dbReference type="EMBL" id="OMJ81106.1"/>
    </source>
</evidence>
<evidence type="ECO:0000259" key="7">
    <source>
        <dbReference type="Pfam" id="PF01094"/>
    </source>
</evidence>
<evidence type="ECO:0000256" key="3">
    <source>
        <dbReference type="ARBA" id="ARBA00022989"/>
    </source>
</evidence>
<evidence type="ECO:0000256" key="2">
    <source>
        <dbReference type="ARBA" id="ARBA00022692"/>
    </source>
</evidence>
<reference evidence="8 9" key="1">
    <citation type="submission" date="2016-11" db="EMBL/GenBank/DDBJ databases">
        <title>The macronuclear genome of Stentor coeruleus: a giant cell with tiny introns.</title>
        <authorList>
            <person name="Slabodnick M."/>
            <person name="Ruby J.G."/>
            <person name="Reiff S.B."/>
            <person name="Swart E.C."/>
            <person name="Gosai S."/>
            <person name="Prabakaran S."/>
            <person name="Witkowska E."/>
            <person name="Larue G.E."/>
            <person name="Fisher S."/>
            <person name="Freeman R.M."/>
            <person name="Gunawardena J."/>
            <person name="Chu W."/>
            <person name="Stover N.A."/>
            <person name="Gregory B.D."/>
            <person name="Nowacki M."/>
            <person name="Derisi J."/>
            <person name="Roy S.W."/>
            <person name="Marshall W.F."/>
            <person name="Sood P."/>
        </authorList>
    </citation>
    <scope>NUCLEOTIDE SEQUENCE [LARGE SCALE GENOMIC DNA]</scope>
    <source>
        <strain evidence="8">WM001</strain>
    </source>
</reference>
<sequence length="1147" mass="133316">MAILSFWLQLLTVYGISIEDGIILISTKTPYEMRSQFSNAGLILDITLKSFDEIYTSLANEDYLFIVDVTWDKSYLGILNSLSMSLGIVYLTSSSEMTKFPFRVPLLNMETEEAQSLLAFIKYLKIENFVILSSSIQRDQTVSDLLTRETLKNSYSHITYSDELTQSVAENIIGSMIKAKGIKNVVIIDSSDSLQIIEKAIQSKKYIKLGTIVIYSSTSFYHEHIDGTLSIKEYMSENAENKYKLFLHVLINKLTKAENYIEKILKCKVNKENLLLAFSIFYTNETLYTITNVQNGKDVPIGKIIKSQINKEDTNFQVNITDTIYYPGNITEITSMKAKIVISIANGTNDPYNTFSYQGFAYMYLGANYAVFRSNFYNEIPNFYIELFPTDCGMFWYEPLWYKNCYEPILDSMGIAILTSFYGDAIKGNIFTLRTLSKVIPQISPLGIDSTLDNKNLYPELVKLESTLKNFISSRIITIMSLGYTDIIYIASNDSEYLKERSELFRTIIHSSGMKIINDENHMHIQSNYTREDFDKYIEFFYYIKNTRCTVFFLAVYYNEMVIEALYDVGLRKGDFFFMLAANVVEFLDGIEEPYATKRRELIEGSLVMSYKEYVGDLGQEIQKELSEKYEDISFMCMTYDTVSVVKEAIKYLLSIGDDYENYNKLMNAIRKNKFVGCLGNVYFDKEENTRASSQFIIKQIIYNSTTKLFDTIDISYLDRFSSQMFTFINPYVWPIGSSPPNYRLYNPCPFNIYNIQSSSKGKTALYIFLSFFIILSLVVCILTYFKSEKKIIPLTDKKYISFEDYFFFLYFPLQFFQIIAMGPDQDAYVYFINNFQAFFSLDFNIYLDLKFEKFWFMFYWVLTFTVFWIFGCFLYWSRLGRVIEKTWWTSFFAEINKIVIIIGGNIGFIPIISMLMNIYICINSIGENITDSYLKYDCTTMCYKDTHKSMIILTTIVLIFYISLAIYFRSLWENEQESLNVKTKTSYLLILSFSQIVLVVLNKTLKNYSQNIHGVVCCIIITGMIIITIVFKPYNYIRATISQCITFVSAFFIVLNAIVLRNTTTIINWLIINSIIIVFVLIAGIIIMKKFPEKLFSEKRVDISSLFIFQFCNNYHKYLKDSKCLKINAIVDKYKVIELSRNSEGE</sequence>
<evidence type="ECO:0000256" key="1">
    <source>
        <dbReference type="ARBA" id="ARBA00004370"/>
    </source>
</evidence>
<dbReference type="AlphaFoldDB" id="A0A1R2BWJ5"/>
<gene>
    <name evidence="8" type="ORF">SteCoe_18519</name>
</gene>
<dbReference type="Gene3D" id="3.40.50.2300">
    <property type="match status" value="2"/>
</dbReference>
<dbReference type="Pfam" id="PF01094">
    <property type="entry name" value="ANF_receptor"/>
    <property type="match status" value="1"/>
</dbReference>